<dbReference type="RefSeq" id="WP_068761819.1">
    <property type="nucleotide sequence ID" value="NZ_LXIE01000012.1"/>
</dbReference>
<dbReference type="GO" id="GO:0006508">
    <property type="term" value="P:proteolysis"/>
    <property type="evidence" value="ECO:0007669"/>
    <property type="project" value="InterPro"/>
</dbReference>
<dbReference type="InterPro" id="IPR050278">
    <property type="entry name" value="Serine_Prot_S9B/DPPIV"/>
</dbReference>
<dbReference type="Proteomes" id="UP000077552">
    <property type="component" value="Unassembled WGS sequence"/>
</dbReference>
<feature type="domain" description="Peptidase S9 prolyl oligopeptidase catalytic" evidence="2">
    <location>
        <begin position="515"/>
        <end position="705"/>
    </location>
</feature>
<keyword evidence="5" id="KW-1185">Reference proteome</keyword>
<dbReference type="InterPro" id="IPR001375">
    <property type="entry name" value="Peptidase_S9_cat"/>
</dbReference>
<evidence type="ECO:0000256" key="1">
    <source>
        <dbReference type="SAM" id="SignalP"/>
    </source>
</evidence>
<sequence>MKHYFAVLLFVFCLFNSNAQQKELTLKDAVLEQYGKFYPQNIQGFQWVPGTTSYVYLENRTTLKNGSAENKNQSESLSIAEVNKTLNSNLKWFSGMTWKNTDSFYLVDGNSYYLYDYKQKKGKLISKVEESAENSTLQNETGNVAYTKENNLYIQKADGTTVAVTNNTDKNIVSGQAIARSEFGITNGIFWSPKGNLLAFYQKDENDVADYPLLNIDPTPGELTSIKYPMAGQKSERPKVGVYNLSTGKTAFISPIGNVEDYLTNLSWTPDEKNIVIAELNRDQNHLKLQLFDAATGKLVRTILEEKSDKWTEPEHPAYFYADSSEDFIWMSEKDGFMNLYLCNTSKGIVKQLTNNKWVAEEIVGNNTKGTEVYFTGTGESPLDTKLYSVTISNGKQTCLTETSGTHNTSISADGKYIFDQYSNHETPNVAQLIDNKGKTIQTFVKAENTMADYKLGTTEIGKLKSHDGFDLYTRLIKPSNFDPNKKYPVLVYVYGGPHAQLITNSWNDGASLWMKWMAEQGYLVFTLDGRGSANRGFAFESVIHRNVGTEELKDQLVGVEYLKSLPYVDADRLAIHGWSFGGFMTVSMMLRNPGVFTTGVAGGPVTDWKYYEIMYGERYMDTPQQNPLGYETASLLNKTQNLTGKLLTIHGSIDPVVVMQHDLSLIKSFVDNEKQMDFFVYPMHEHNVRGKDRVHLMTKVLNYVIDNNK</sequence>
<name>A0A1A9LGP4_9FLAO</name>
<dbReference type="GO" id="GO:0008236">
    <property type="term" value="F:serine-type peptidase activity"/>
    <property type="evidence" value="ECO:0007669"/>
    <property type="project" value="InterPro"/>
</dbReference>
<dbReference type="PANTHER" id="PTHR11731:SF193">
    <property type="entry name" value="DIPEPTIDYL PEPTIDASE 9"/>
    <property type="match status" value="1"/>
</dbReference>
<keyword evidence="1" id="KW-0732">Signal</keyword>
<comment type="caution">
    <text evidence="4">The sequence shown here is derived from an EMBL/GenBank/DDBJ whole genome shotgun (WGS) entry which is preliminary data.</text>
</comment>
<evidence type="ECO:0000259" key="2">
    <source>
        <dbReference type="Pfam" id="PF00326"/>
    </source>
</evidence>
<dbReference type="STRING" id="1385699.A7A78_03700"/>
<dbReference type="Gene3D" id="2.140.10.30">
    <property type="entry name" value="Dipeptidylpeptidase IV, N-terminal domain"/>
    <property type="match status" value="1"/>
</dbReference>
<evidence type="ECO:0000259" key="3">
    <source>
        <dbReference type="Pfam" id="PF00930"/>
    </source>
</evidence>
<protein>
    <submittedName>
        <fullName evidence="4">Peptidase S9</fullName>
    </submittedName>
</protein>
<dbReference type="InterPro" id="IPR002469">
    <property type="entry name" value="Peptidase_S9B_N"/>
</dbReference>
<feature type="signal peptide" evidence="1">
    <location>
        <begin position="1"/>
        <end position="19"/>
    </location>
</feature>
<accession>A0A1A9LGP4</accession>
<dbReference type="PANTHER" id="PTHR11731">
    <property type="entry name" value="PROTEASE FAMILY S9B,C DIPEPTIDYL-PEPTIDASE IV-RELATED"/>
    <property type="match status" value="1"/>
</dbReference>
<dbReference type="InterPro" id="IPR029058">
    <property type="entry name" value="AB_hydrolase_fold"/>
</dbReference>
<gene>
    <name evidence="4" type="ORF">A7A78_03700</name>
</gene>
<dbReference type="AlphaFoldDB" id="A0A1A9LGP4"/>
<dbReference type="EMBL" id="LXIE01000012">
    <property type="protein sequence ID" value="OAD91645.1"/>
    <property type="molecule type" value="Genomic_DNA"/>
</dbReference>
<dbReference type="Pfam" id="PF00930">
    <property type="entry name" value="DPPIV_N"/>
    <property type="match status" value="1"/>
</dbReference>
<evidence type="ECO:0000313" key="5">
    <source>
        <dbReference type="Proteomes" id="UP000077552"/>
    </source>
</evidence>
<dbReference type="Gene3D" id="3.40.50.1820">
    <property type="entry name" value="alpha/beta hydrolase"/>
    <property type="match status" value="1"/>
</dbReference>
<dbReference type="OrthoDB" id="9812921at2"/>
<feature type="chain" id="PRO_5008392263" evidence="1">
    <location>
        <begin position="20"/>
        <end position="710"/>
    </location>
</feature>
<proteinExistence type="predicted"/>
<dbReference type="Pfam" id="PF00326">
    <property type="entry name" value="Peptidase_S9"/>
    <property type="match status" value="1"/>
</dbReference>
<dbReference type="SUPFAM" id="SSF82171">
    <property type="entry name" value="DPP6 N-terminal domain-like"/>
    <property type="match status" value="1"/>
</dbReference>
<dbReference type="SUPFAM" id="SSF53474">
    <property type="entry name" value="alpha/beta-Hydrolases"/>
    <property type="match status" value="1"/>
</dbReference>
<reference evidence="4 5" key="1">
    <citation type="submission" date="2016-05" db="EMBL/GenBank/DDBJ databases">
        <title>Genome sequencing of Vitellibacter soesokkakensis RSSK-12.</title>
        <authorList>
            <person name="Thevarajoo S."/>
            <person name="Selvaratnam C."/>
            <person name="Goh K.M."/>
            <person name="Chan K.-G."/>
            <person name="Chong C.S."/>
        </authorList>
    </citation>
    <scope>NUCLEOTIDE SEQUENCE [LARGE SCALE GENOMIC DNA]</scope>
    <source>
        <strain evidence="4 5">RSSK-12</strain>
    </source>
</reference>
<dbReference type="GO" id="GO:0008239">
    <property type="term" value="F:dipeptidyl-peptidase activity"/>
    <property type="evidence" value="ECO:0007669"/>
    <property type="project" value="TreeGrafter"/>
</dbReference>
<feature type="domain" description="Dipeptidylpeptidase IV N-terminal" evidence="3">
    <location>
        <begin position="110"/>
        <end position="428"/>
    </location>
</feature>
<evidence type="ECO:0000313" key="4">
    <source>
        <dbReference type="EMBL" id="OAD91645.1"/>
    </source>
</evidence>
<organism evidence="4 5">
    <name type="scientific">Aequorivita soesokkakensis</name>
    <dbReference type="NCBI Taxonomy" id="1385699"/>
    <lineage>
        <taxon>Bacteria</taxon>
        <taxon>Pseudomonadati</taxon>
        <taxon>Bacteroidota</taxon>
        <taxon>Flavobacteriia</taxon>
        <taxon>Flavobacteriales</taxon>
        <taxon>Flavobacteriaceae</taxon>
        <taxon>Aequorivita</taxon>
    </lineage>
</organism>